<keyword evidence="3" id="KW-0812">Transmembrane</keyword>
<evidence type="ECO:0000256" key="2">
    <source>
        <dbReference type="ARBA" id="ARBA00034247"/>
    </source>
</evidence>
<sequence>MFMALIASTMAAVVLLLWCYWLNANQRCLLWIAASFFIASVATFLLGGRGKMPDWLSIDAGVALLLFGISLTWAAMRVFNGRAVKPWVLLIGPVAWVIACRVPAFYDAAGLRVMIGSLMSAAYFAAAAWEIGSTKDGLRTRFAVAAILLLHAGFVLMRAPLILMDQPSQGVFSGVWFGIATLESAIFIQVIAFLMVSMIKERVESQLRAAALTDPLTGIGNRRAFFEASSAVVAHNARHSRSTATIVLDLDRFKDINDRFGHPVGDAVIQAFAATAKKRLRAADVIGRLGGEEFAVTLSETTSEQASLVAQQLNDAFVAAVKAMAVPGLRCSASAGVSSSPGTTVSLEDLLELADCALYEAKTLGGGKVCSDFSREGLKASAA</sequence>
<dbReference type="PANTHER" id="PTHR45138:SF9">
    <property type="entry name" value="DIGUANYLATE CYCLASE DGCM-RELATED"/>
    <property type="match status" value="1"/>
</dbReference>
<dbReference type="PANTHER" id="PTHR45138">
    <property type="entry name" value="REGULATORY COMPONENTS OF SENSORY TRANSDUCTION SYSTEM"/>
    <property type="match status" value="1"/>
</dbReference>
<dbReference type="FunFam" id="3.30.70.270:FF:000001">
    <property type="entry name" value="Diguanylate cyclase domain protein"/>
    <property type="match status" value="1"/>
</dbReference>
<dbReference type="GO" id="GO:0043709">
    <property type="term" value="P:cell adhesion involved in single-species biofilm formation"/>
    <property type="evidence" value="ECO:0007669"/>
    <property type="project" value="TreeGrafter"/>
</dbReference>
<dbReference type="EMBL" id="FMXQ01000001">
    <property type="protein sequence ID" value="SDB06047.1"/>
    <property type="molecule type" value="Genomic_DNA"/>
</dbReference>
<gene>
    <name evidence="5" type="ORF">SAMN02982931_00444</name>
</gene>
<dbReference type="GO" id="GO:1902201">
    <property type="term" value="P:negative regulation of bacterial-type flagellum-dependent cell motility"/>
    <property type="evidence" value="ECO:0007669"/>
    <property type="project" value="TreeGrafter"/>
</dbReference>
<feature type="transmembrane region" description="Helical" evidence="3">
    <location>
        <begin position="87"/>
        <end position="106"/>
    </location>
</feature>
<proteinExistence type="predicted"/>
<dbReference type="SMART" id="SM00267">
    <property type="entry name" value="GGDEF"/>
    <property type="match status" value="1"/>
</dbReference>
<dbReference type="PROSITE" id="PS50887">
    <property type="entry name" value="GGDEF"/>
    <property type="match status" value="1"/>
</dbReference>
<feature type="transmembrane region" description="Helical" evidence="3">
    <location>
        <begin position="175"/>
        <end position="199"/>
    </location>
</feature>
<dbReference type="Pfam" id="PF00990">
    <property type="entry name" value="GGDEF"/>
    <property type="match status" value="1"/>
</dbReference>
<feature type="transmembrane region" description="Helical" evidence="3">
    <location>
        <begin position="55"/>
        <end position="75"/>
    </location>
</feature>
<feature type="domain" description="GGDEF" evidence="4">
    <location>
        <begin position="241"/>
        <end position="374"/>
    </location>
</feature>
<keyword evidence="3" id="KW-1133">Transmembrane helix</keyword>
<dbReference type="InterPro" id="IPR000160">
    <property type="entry name" value="GGDEF_dom"/>
</dbReference>
<dbReference type="AlphaFoldDB" id="A0A1G6AC90"/>
<dbReference type="CDD" id="cd01949">
    <property type="entry name" value="GGDEF"/>
    <property type="match status" value="1"/>
</dbReference>
<organism evidence="5 6">
    <name type="scientific">Bauldia litoralis</name>
    <dbReference type="NCBI Taxonomy" id="665467"/>
    <lineage>
        <taxon>Bacteria</taxon>
        <taxon>Pseudomonadati</taxon>
        <taxon>Pseudomonadota</taxon>
        <taxon>Alphaproteobacteria</taxon>
        <taxon>Hyphomicrobiales</taxon>
        <taxon>Kaistiaceae</taxon>
        <taxon>Bauldia</taxon>
    </lineage>
</organism>
<feature type="transmembrane region" description="Helical" evidence="3">
    <location>
        <begin position="143"/>
        <end position="163"/>
    </location>
</feature>
<reference evidence="5 6" key="1">
    <citation type="submission" date="2016-10" db="EMBL/GenBank/DDBJ databases">
        <authorList>
            <person name="de Groot N.N."/>
        </authorList>
    </citation>
    <scope>NUCLEOTIDE SEQUENCE [LARGE SCALE GENOMIC DNA]</scope>
    <source>
        <strain evidence="5 6">ATCC 35022</strain>
    </source>
</reference>
<dbReference type="Proteomes" id="UP000199071">
    <property type="component" value="Unassembled WGS sequence"/>
</dbReference>
<evidence type="ECO:0000259" key="4">
    <source>
        <dbReference type="PROSITE" id="PS50887"/>
    </source>
</evidence>
<dbReference type="InterPro" id="IPR029787">
    <property type="entry name" value="Nucleotide_cyclase"/>
</dbReference>
<evidence type="ECO:0000256" key="1">
    <source>
        <dbReference type="ARBA" id="ARBA00012528"/>
    </source>
</evidence>
<feature type="transmembrane region" description="Helical" evidence="3">
    <location>
        <begin position="6"/>
        <end position="22"/>
    </location>
</feature>
<evidence type="ECO:0000256" key="3">
    <source>
        <dbReference type="SAM" id="Phobius"/>
    </source>
</evidence>
<dbReference type="SUPFAM" id="SSF55073">
    <property type="entry name" value="Nucleotide cyclase"/>
    <property type="match status" value="1"/>
</dbReference>
<dbReference type="InterPro" id="IPR050469">
    <property type="entry name" value="Diguanylate_Cyclase"/>
</dbReference>
<name>A0A1G6AC90_9HYPH</name>
<keyword evidence="6" id="KW-1185">Reference proteome</keyword>
<dbReference type="GO" id="GO:0005886">
    <property type="term" value="C:plasma membrane"/>
    <property type="evidence" value="ECO:0007669"/>
    <property type="project" value="TreeGrafter"/>
</dbReference>
<protein>
    <recommendedName>
        <fullName evidence="1">diguanylate cyclase</fullName>
        <ecNumber evidence="1">2.7.7.65</ecNumber>
    </recommendedName>
</protein>
<accession>A0A1G6AC90</accession>
<evidence type="ECO:0000313" key="5">
    <source>
        <dbReference type="EMBL" id="SDB06047.1"/>
    </source>
</evidence>
<dbReference type="NCBIfam" id="TIGR00254">
    <property type="entry name" value="GGDEF"/>
    <property type="match status" value="1"/>
</dbReference>
<dbReference type="GO" id="GO:0052621">
    <property type="term" value="F:diguanylate cyclase activity"/>
    <property type="evidence" value="ECO:0007669"/>
    <property type="project" value="UniProtKB-EC"/>
</dbReference>
<comment type="catalytic activity">
    <reaction evidence="2">
        <text>2 GTP = 3',3'-c-di-GMP + 2 diphosphate</text>
        <dbReference type="Rhea" id="RHEA:24898"/>
        <dbReference type="ChEBI" id="CHEBI:33019"/>
        <dbReference type="ChEBI" id="CHEBI:37565"/>
        <dbReference type="ChEBI" id="CHEBI:58805"/>
        <dbReference type="EC" id="2.7.7.65"/>
    </reaction>
</comment>
<evidence type="ECO:0000313" key="6">
    <source>
        <dbReference type="Proteomes" id="UP000199071"/>
    </source>
</evidence>
<dbReference type="STRING" id="665467.SAMN02982931_00444"/>
<dbReference type="EC" id="2.7.7.65" evidence="1"/>
<dbReference type="InterPro" id="IPR043128">
    <property type="entry name" value="Rev_trsase/Diguanyl_cyclase"/>
</dbReference>
<dbReference type="Gene3D" id="3.30.70.270">
    <property type="match status" value="1"/>
</dbReference>
<feature type="transmembrane region" description="Helical" evidence="3">
    <location>
        <begin position="112"/>
        <end position="131"/>
    </location>
</feature>
<feature type="transmembrane region" description="Helical" evidence="3">
    <location>
        <begin position="29"/>
        <end position="49"/>
    </location>
</feature>
<keyword evidence="3" id="KW-0472">Membrane</keyword>